<protein>
    <recommendedName>
        <fullName evidence="1">Knr4/Smi1-like domain-containing protein</fullName>
    </recommendedName>
</protein>
<dbReference type="InterPro" id="IPR037883">
    <property type="entry name" value="Knr4/Smi1-like_sf"/>
</dbReference>
<dbReference type="RefSeq" id="WP_184864883.1">
    <property type="nucleotide sequence ID" value="NZ_JACHLK010000021.1"/>
</dbReference>
<dbReference type="Proteomes" id="UP000575083">
    <property type="component" value="Unassembled WGS sequence"/>
</dbReference>
<keyword evidence="3" id="KW-1185">Reference proteome</keyword>
<evidence type="ECO:0000259" key="1">
    <source>
        <dbReference type="Pfam" id="PF09346"/>
    </source>
</evidence>
<sequence>MKPLTPLELDALEARLQHPIPTAYRELLTHTGAGEHGDVQVYHPLEIEEAYQYHFEEPEELFNTYFPFGCNQRSQEIWPGPVNTIFRVAKALAGVPI</sequence>
<accession>A0A7X0UCP6</accession>
<reference evidence="2 3" key="1">
    <citation type="submission" date="2020-08" db="EMBL/GenBank/DDBJ databases">
        <title>Functional genomics of gut bacteria from endangered species of beetles.</title>
        <authorList>
            <person name="Carlos-Shanley C."/>
        </authorList>
    </citation>
    <scope>NUCLEOTIDE SEQUENCE [LARGE SCALE GENOMIC DNA]</scope>
    <source>
        <strain evidence="2 3">S00198</strain>
    </source>
</reference>
<organism evidence="2 3">
    <name type="scientific">Acidovorax soli</name>
    <dbReference type="NCBI Taxonomy" id="592050"/>
    <lineage>
        <taxon>Bacteria</taxon>
        <taxon>Pseudomonadati</taxon>
        <taxon>Pseudomonadota</taxon>
        <taxon>Betaproteobacteria</taxon>
        <taxon>Burkholderiales</taxon>
        <taxon>Comamonadaceae</taxon>
        <taxon>Acidovorax</taxon>
    </lineage>
</organism>
<proteinExistence type="predicted"/>
<gene>
    <name evidence="2" type="ORF">HNP48_006366</name>
</gene>
<dbReference type="Pfam" id="PF09346">
    <property type="entry name" value="SMI1_KNR4"/>
    <property type="match status" value="1"/>
</dbReference>
<dbReference type="Gene3D" id="3.40.1580.10">
    <property type="entry name" value="SMI1/KNR4-like"/>
    <property type="match status" value="1"/>
</dbReference>
<dbReference type="SUPFAM" id="SSF160631">
    <property type="entry name" value="SMI1/KNR4-like"/>
    <property type="match status" value="1"/>
</dbReference>
<comment type="caution">
    <text evidence="2">The sequence shown here is derived from an EMBL/GenBank/DDBJ whole genome shotgun (WGS) entry which is preliminary data.</text>
</comment>
<dbReference type="EMBL" id="JACHLK010000021">
    <property type="protein sequence ID" value="MBB6563642.1"/>
    <property type="molecule type" value="Genomic_DNA"/>
</dbReference>
<dbReference type="AlphaFoldDB" id="A0A7X0UCP6"/>
<name>A0A7X0UCP6_9BURK</name>
<feature type="domain" description="Knr4/Smi1-like" evidence="1">
    <location>
        <begin position="3"/>
        <end position="69"/>
    </location>
</feature>
<evidence type="ECO:0000313" key="3">
    <source>
        <dbReference type="Proteomes" id="UP000575083"/>
    </source>
</evidence>
<evidence type="ECO:0000313" key="2">
    <source>
        <dbReference type="EMBL" id="MBB6563642.1"/>
    </source>
</evidence>
<dbReference type="InterPro" id="IPR018958">
    <property type="entry name" value="Knr4/Smi1-like_dom"/>
</dbReference>